<reference evidence="2" key="1">
    <citation type="submission" date="2022-01" db="EMBL/GenBank/DDBJ databases">
        <authorList>
            <person name="Karlyshev A.V."/>
            <person name="Jaspars M."/>
        </authorList>
    </citation>
    <scope>NUCLEOTIDE SEQUENCE</scope>
    <source>
        <strain evidence="2">AGSA3-2</strain>
    </source>
</reference>
<sequence>MSEMTSNRPYLIRATHEWICDNGLTPHLAVDAGYPGTEVPQEFVKDGQIVLNVAPRAVTQFVAGNDEIVFSARFGGVPHHLRVPVGAVIAIFARENGQGMAFEPMDPPPDPPEDGPDDNGPDKGPDKGPRLRVVK</sequence>
<evidence type="ECO:0000256" key="1">
    <source>
        <dbReference type="SAM" id="MobiDB-lite"/>
    </source>
</evidence>
<dbReference type="GO" id="GO:0005840">
    <property type="term" value="C:ribosome"/>
    <property type="evidence" value="ECO:0007669"/>
    <property type="project" value="TreeGrafter"/>
</dbReference>
<proteinExistence type="predicted"/>
<evidence type="ECO:0000313" key="3">
    <source>
        <dbReference type="Proteomes" id="UP001107961"/>
    </source>
</evidence>
<organism evidence="2 3">
    <name type="scientific">Alloalcanivorax xenomutans</name>
    <dbReference type="NCBI Taxonomy" id="1094342"/>
    <lineage>
        <taxon>Bacteria</taxon>
        <taxon>Pseudomonadati</taxon>
        <taxon>Pseudomonadota</taxon>
        <taxon>Gammaproteobacteria</taxon>
        <taxon>Oceanospirillales</taxon>
        <taxon>Alcanivoracaceae</taxon>
        <taxon>Alloalcanivorax</taxon>
    </lineage>
</organism>
<keyword evidence="2" id="KW-0645">Protease</keyword>
<protein>
    <submittedName>
        <fullName evidence="2">ClpXP protease specificity-enhancing factor</fullName>
    </submittedName>
</protein>
<comment type="caution">
    <text evidence="2">The sequence shown here is derived from an EMBL/GenBank/DDBJ whole genome shotgun (WGS) entry which is preliminary data.</text>
</comment>
<dbReference type="InterPro" id="IPR007481">
    <property type="entry name" value="SspB"/>
</dbReference>
<dbReference type="InterPro" id="IPR036760">
    <property type="entry name" value="SspB-like_sf"/>
</dbReference>
<feature type="compositionally biased region" description="Basic and acidic residues" evidence="1">
    <location>
        <begin position="120"/>
        <end position="129"/>
    </location>
</feature>
<dbReference type="NCBIfam" id="NF008769">
    <property type="entry name" value="PRK11798.2-5"/>
    <property type="match status" value="1"/>
</dbReference>
<dbReference type="PIRSF" id="PIRSF005276">
    <property type="entry name" value="SspB"/>
    <property type="match status" value="1"/>
</dbReference>
<dbReference type="RefSeq" id="WP_022996217.1">
    <property type="nucleotide sequence ID" value="NZ_CP102389.1"/>
</dbReference>
<keyword evidence="3" id="KW-1185">Reference proteome</keyword>
<dbReference type="GO" id="GO:0006508">
    <property type="term" value="P:proteolysis"/>
    <property type="evidence" value="ECO:0007669"/>
    <property type="project" value="UniProtKB-KW"/>
</dbReference>
<keyword evidence="2" id="KW-0378">Hydrolase</keyword>
<accession>A0A9Q3W356</accession>
<dbReference type="PANTHER" id="PTHR37486">
    <property type="entry name" value="STRINGENT STARVATION PROTEIN B"/>
    <property type="match status" value="1"/>
</dbReference>
<dbReference type="Gene3D" id="2.30.30.220">
    <property type="entry name" value="SspB-like"/>
    <property type="match status" value="1"/>
</dbReference>
<dbReference type="EMBL" id="JAJVKT010000017">
    <property type="protein sequence ID" value="MCE7509750.1"/>
    <property type="molecule type" value="Genomic_DNA"/>
</dbReference>
<dbReference type="Pfam" id="PF04386">
    <property type="entry name" value="SspB"/>
    <property type="match status" value="1"/>
</dbReference>
<dbReference type="Proteomes" id="UP001107961">
    <property type="component" value="Unassembled WGS sequence"/>
</dbReference>
<name>A0A9Q3W356_9GAMM</name>
<feature type="region of interest" description="Disordered" evidence="1">
    <location>
        <begin position="99"/>
        <end position="135"/>
    </location>
</feature>
<dbReference type="GO" id="GO:0005829">
    <property type="term" value="C:cytosol"/>
    <property type="evidence" value="ECO:0007669"/>
    <property type="project" value="TreeGrafter"/>
</dbReference>
<evidence type="ECO:0000313" key="2">
    <source>
        <dbReference type="EMBL" id="MCE7509750.1"/>
    </source>
</evidence>
<dbReference type="GO" id="GO:0045732">
    <property type="term" value="P:positive regulation of protein catabolic process"/>
    <property type="evidence" value="ECO:0007669"/>
    <property type="project" value="TreeGrafter"/>
</dbReference>
<dbReference type="SUPFAM" id="SSF101738">
    <property type="entry name" value="SspB-like"/>
    <property type="match status" value="1"/>
</dbReference>
<gene>
    <name evidence="2" type="ORF">LZG35_13980</name>
</gene>
<dbReference type="AlphaFoldDB" id="A0A9Q3W356"/>
<dbReference type="PANTHER" id="PTHR37486:SF1">
    <property type="entry name" value="STRINGENT STARVATION PROTEIN B"/>
    <property type="match status" value="1"/>
</dbReference>
<dbReference type="GO" id="GO:0008233">
    <property type="term" value="F:peptidase activity"/>
    <property type="evidence" value="ECO:0007669"/>
    <property type="project" value="UniProtKB-KW"/>
</dbReference>